<keyword evidence="1" id="KW-0472">Membrane</keyword>
<dbReference type="AlphaFoldDB" id="A0A9N9N436"/>
<keyword evidence="3" id="KW-1185">Reference proteome</keyword>
<comment type="caution">
    <text evidence="2">The sequence shown here is derived from an EMBL/GenBank/DDBJ whole genome shotgun (WGS) entry which is preliminary data.</text>
</comment>
<keyword evidence="1" id="KW-1133">Transmembrane helix</keyword>
<feature type="transmembrane region" description="Helical" evidence="1">
    <location>
        <begin position="100"/>
        <end position="122"/>
    </location>
</feature>
<keyword evidence="1" id="KW-0812">Transmembrane</keyword>
<organism evidence="2 3">
    <name type="scientific">Funneliformis mosseae</name>
    <name type="common">Endomycorrhizal fungus</name>
    <name type="synonym">Glomus mosseae</name>
    <dbReference type="NCBI Taxonomy" id="27381"/>
    <lineage>
        <taxon>Eukaryota</taxon>
        <taxon>Fungi</taxon>
        <taxon>Fungi incertae sedis</taxon>
        <taxon>Mucoromycota</taxon>
        <taxon>Glomeromycotina</taxon>
        <taxon>Glomeromycetes</taxon>
        <taxon>Glomerales</taxon>
        <taxon>Glomeraceae</taxon>
        <taxon>Funneliformis</taxon>
    </lineage>
</organism>
<gene>
    <name evidence="2" type="ORF">FMOSSE_LOCUS13759</name>
</gene>
<feature type="transmembrane region" description="Helical" evidence="1">
    <location>
        <begin position="70"/>
        <end position="93"/>
    </location>
</feature>
<evidence type="ECO:0000313" key="2">
    <source>
        <dbReference type="EMBL" id="CAG8699614.1"/>
    </source>
</evidence>
<dbReference type="EMBL" id="CAJVPP010008764">
    <property type="protein sequence ID" value="CAG8699614.1"/>
    <property type="molecule type" value="Genomic_DNA"/>
</dbReference>
<sequence>MLTVPATLNLLFVLGIMMRQNQQTNKRDFRDWLKKNIIMITIITILSMVDIMIMKLLLDITLFNPEVRKWILGAGIFNSIKKISQFVILILYIKELGSDTLLISTLITSIASLLFSIIYEIYEHISSYSEVSHIP</sequence>
<protein>
    <submittedName>
        <fullName evidence="2">1177_t:CDS:1</fullName>
    </submittedName>
</protein>
<name>A0A9N9N436_FUNMO</name>
<reference evidence="2" key="1">
    <citation type="submission" date="2021-06" db="EMBL/GenBank/DDBJ databases">
        <authorList>
            <person name="Kallberg Y."/>
            <person name="Tangrot J."/>
            <person name="Rosling A."/>
        </authorList>
    </citation>
    <scope>NUCLEOTIDE SEQUENCE</scope>
    <source>
        <strain evidence="2">87-6 pot B 2015</strain>
    </source>
</reference>
<feature type="transmembrane region" description="Helical" evidence="1">
    <location>
        <begin position="37"/>
        <end position="58"/>
    </location>
</feature>
<accession>A0A9N9N436</accession>
<evidence type="ECO:0000256" key="1">
    <source>
        <dbReference type="SAM" id="Phobius"/>
    </source>
</evidence>
<proteinExistence type="predicted"/>
<evidence type="ECO:0000313" key="3">
    <source>
        <dbReference type="Proteomes" id="UP000789375"/>
    </source>
</evidence>
<dbReference type="Proteomes" id="UP000789375">
    <property type="component" value="Unassembled WGS sequence"/>
</dbReference>